<gene>
    <name evidence="2" type="ORF">AWB69_07912</name>
</gene>
<feature type="transmembrane region" description="Helical" evidence="1">
    <location>
        <begin position="36"/>
        <end position="56"/>
    </location>
</feature>
<dbReference type="EMBL" id="FCOK02000088">
    <property type="protein sequence ID" value="SAL67975.1"/>
    <property type="molecule type" value="Genomic_DNA"/>
</dbReference>
<evidence type="ECO:0000313" key="3">
    <source>
        <dbReference type="Proteomes" id="UP000054683"/>
    </source>
</evidence>
<organism evidence="2 3">
    <name type="scientific">Caballeronia udeis</name>
    <dbReference type="NCBI Taxonomy" id="1232866"/>
    <lineage>
        <taxon>Bacteria</taxon>
        <taxon>Pseudomonadati</taxon>
        <taxon>Pseudomonadota</taxon>
        <taxon>Betaproteobacteria</taxon>
        <taxon>Burkholderiales</taxon>
        <taxon>Burkholderiaceae</taxon>
        <taxon>Caballeronia</taxon>
    </lineage>
</organism>
<accession>A0A158JH54</accession>
<feature type="transmembrane region" description="Helical" evidence="1">
    <location>
        <begin position="7"/>
        <end position="30"/>
    </location>
</feature>
<sequence length="74" mass="8084">MLAGLIVCVYYIVSTYPFFTQMTGFSGAWWFGIESISSGVFGVPAGFVVAVVVSLVDQKPDAYTRALMDCIRHP</sequence>
<proteinExistence type="predicted"/>
<reference evidence="2 3" key="1">
    <citation type="submission" date="2016-01" db="EMBL/GenBank/DDBJ databases">
        <authorList>
            <person name="Oliw E.H."/>
        </authorList>
    </citation>
    <scope>NUCLEOTIDE SEQUENCE [LARGE SCALE GENOMIC DNA]</scope>
    <source>
        <strain evidence="2">LMG 27134</strain>
    </source>
</reference>
<dbReference type="AlphaFoldDB" id="A0A158JH54"/>
<protein>
    <submittedName>
        <fullName evidence="2">Na+/solute symporter</fullName>
    </submittedName>
</protein>
<keyword evidence="1" id="KW-1133">Transmembrane helix</keyword>
<name>A0A158JH54_9BURK</name>
<dbReference type="Proteomes" id="UP000054683">
    <property type="component" value="Unassembled WGS sequence"/>
</dbReference>
<keyword evidence="1" id="KW-0472">Membrane</keyword>
<evidence type="ECO:0000313" key="2">
    <source>
        <dbReference type="EMBL" id="SAL67975.1"/>
    </source>
</evidence>
<evidence type="ECO:0000256" key="1">
    <source>
        <dbReference type="SAM" id="Phobius"/>
    </source>
</evidence>
<keyword evidence="1" id="KW-0812">Transmembrane</keyword>